<protein>
    <recommendedName>
        <fullName evidence="2">C-type lectin domain-containing protein</fullName>
    </recommendedName>
</protein>
<dbReference type="Pfam" id="PF00059">
    <property type="entry name" value="Lectin_C"/>
    <property type="match status" value="1"/>
</dbReference>
<dbReference type="Proteomes" id="UP001159427">
    <property type="component" value="Unassembled WGS sequence"/>
</dbReference>
<dbReference type="CDD" id="cd00037">
    <property type="entry name" value="CLECT"/>
    <property type="match status" value="1"/>
</dbReference>
<reference evidence="3 4" key="1">
    <citation type="submission" date="2022-05" db="EMBL/GenBank/DDBJ databases">
        <authorList>
            <consortium name="Genoscope - CEA"/>
            <person name="William W."/>
        </authorList>
    </citation>
    <scope>NUCLEOTIDE SEQUENCE [LARGE SCALE GENOMIC DNA]</scope>
</reference>
<feature type="domain" description="C-type lectin" evidence="2">
    <location>
        <begin position="89"/>
        <end position="203"/>
    </location>
</feature>
<proteinExistence type="predicted"/>
<dbReference type="PROSITE" id="PS50041">
    <property type="entry name" value="C_TYPE_LECTIN_2"/>
    <property type="match status" value="1"/>
</dbReference>
<evidence type="ECO:0000256" key="1">
    <source>
        <dbReference type="SAM" id="SignalP"/>
    </source>
</evidence>
<dbReference type="InterPro" id="IPR016186">
    <property type="entry name" value="C-type_lectin-like/link_sf"/>
</dbReference>
<dbReference type="PANTHER" id="PTHR22803">
    <property type="entry name" value="MANNOSE, PHOSPHOLIPASE, LECTIN RECEPTOR RELATED"/>
    <property type="match status" value="1"/>
</dbReference>
<organism evidence="3 4">
    <name type="scientific">Porites evermanni</name>
    <dbReference type="NCBI Taxonomy" id="104178"/>
    <lineage>
        <taxon>Eukaryota</taxon>
        <taxon>Metazoa</taxon>
        <taxon>Cnidaria</taxon>
        <taxon>Anthozoa</taxon>
        <taxon>Hexacorallia</taxon>
        <taxon>Scleractinia</taxon>
        <taxon>Fungiina</taxon>
        <taxon>Poritidae</taxon>
        <taxon>Porites</taxon>
    </lineage>
</organism>
<dbReference type="EMBL" id="CALNXI010004063">
    <property type="protein sequence ID" value="CAH3194995.1"/>
    <property type="molecule type" value="Genomic_DNA"/>
</dbReference>
<evidence type="ECO:0000313" key="4">
    <source>
        <dbReference type="Proteomes" id="UP001159427"/>
    </source>
</evidence>
<feature type="chain" id="PRO_5046845967" description="C-type lectin domain-containing protein" evidence="1">
    <location>
        <begin position="24"/>
        <end position="222"/>
    </location>
</feature>
<dbReference type="InterPro" id="IPR001304">
    <property type="entry name" value="C-type_lectin-like"/>
</dbReference>
<sequence length="222" mass="24926">MFRNLLIVFAAAVILSFGGSSQGTPTNLNVKSPGDDQRPQQVNNIQNQINNWGLGNDDRKMLMEMKYKIDSLHKKSISRVCPEDGWVSFANISYLIIDIPTLNWSHARRICQMLGGDLAIIRSAAENAFIFKLIIKQSTVQDWGVWLGFVRKADNKFYWIDGTAMANGYTAWGRGEPNNVHEKCAHMFGKGSRAGKWNDISCSVVPDNLKYTPVILCKKKAN</sequence>
<name>A0ABN8STV9_9CNID</name>
<accession>A0ABN8STV9</accession>
<comment type="caution">
    <text evidence="3">The sequence shown here is derived from an EMBL/GenBank/DDBJ whole genome shotgun (WGS) entry which is preliminary data.</text>
</comment>
<gene>
    <name evidence="3" type="ORF">PEVE_00029182</name>
</gene>
<dbReference type="SMART" id="SM00034">
    <property type="entry name" value="CLECT"/>
    <property type="match status" value="1"/>
</dbReference>
<keyword evidence="1" id="KW-0732">Signal</keyword>
<keyword evidence="4" id="KW-1185">Reference proteome</keyword>
<feature type="signal peptide" evidence="1">
    <location>
        <begin position="1"/>
        <end position="23"/>
    </location>
</feature>
<dbReference type="InterPro" id="IPR016187">
    <property type="entry name" value="CTDL_fold"/>
</dbReference>
<dbReference type="InterPro" id="IPR050111">
    <property type="entry name" value="C-type_lectin/snaclec_domain"/>
</dbReference>
<evidence type="ECO:0000313" key="3">
    <source>
        <dbReference type="EMBL" id="CAH3194995.1"/>
    </source>
</evidence>
<dbReference type="SUPFAM" id="SSF56436">
    <property type="entry name" value="C-type lectin-like"/>
    <property type="match status" value="1"/>
</dbReference>
<evidence type="ECO:0000259" key="2">
    <source>
        <dbReference type="PROSITE" id="PS50041"/>
    </source>
</evidence>
<dbReference type="Gene3D" id="3.10.100.10">
    <property type="entry name" value="Mannose-Binding Protein A, subunit A"/>
    <property type="match status" value="1"/>
</dbReference>